<keyword evidence="1" id="KW-1133">Transmembrane helix</keyword>
<evidence type="ECO:0008006" key="4">
    <source>
        <dbReference type="Google" id="ProtNLM"/>
    </source>
</evidence>
<comment type="caution">
    <text evidence="2">The sequence shown here is derived from an EMBL/GenBank/DDBJ whole genome shotgun (WGS) entry which is preliminary data.</text>
</comment>
<evidence type="ECO:0000256" key="1">
    <source>
        <dbReference type="SAM" id="Phobius"/>
    </source>
</evidence>
<protein>
    <recommendedName>
        <fullName evidence="4">HEAT repeat-containing protein</fullName>
    </recommendedName>
</protein>
<keyword evidence="1" id="KW-0812">Transmembrane</keyword>
<feature type="transmembrane region" description="Helical" evidence="1">
    <location>
        <begin position="20"/>
        <end position="37"/>
    </location>
</feature>
<reference evidence="2 3" key="1">
    <citation type="submission" date="2020-03" db="EMBL/GenBank/DDBJ databases">
        <title>Genomic Encyclopedia of Type Strains, Phase IV (KMG-IV): sequencing the most valuable type-strain genomes for metagenomic binning, comparative biology and taxonomic classification.</title>
        <authorList>
            <person name="Goeker M."/>
        </authorList>
    </citation>
    <scope>NUCLEOTIDE SEQUENCE [LARGE SCALE GENOMIC DNA]</scope>
    <source>
        <strain evidence="2 3">DSM 101599</strain>
    </source>
</reference>
<proteinExistence type="predicted"/>
<dbReference type="Proteomes" id="UP000745859">
    <property type="component" value="Unassembled WGS sequence"/>
</dbReference>
<evidence type="ECO:0000313" key="3">
    <source>
        <dbReference type="Proteomes" id="UP000745859"/>
    </source>
</evidence>
<organism evidence="2 3">
    <name type="scientific">Wenyingzhuangia heitensis</name>
    <dbReference type="NCBI Taxonomy" id="1487859"/>
    <lineage>
        <taxon>Bacteria</taxon>
        <taxon>Pseudomonadati</taxon>
        <taxon>Bacteroidota</taxon>
        <taxon>Flavobacteriia</taxon>
        <taxon>Flavobacteriales</taxon>
        <taxon>Flavobacteriaceae</taxon>
        <taxon>Wenyingzhuangia</taxon>
    </lineage>
</organism>
<sequence length="397" mass="45841">MNQKQFSFFKNKQPKTTSFWVVKFVMGLLFLVTVFGLQSSTTPNPQQKVHNIEVFQPAVDKVKPINCKLVEETLLDGTQRFYVDVNSVNCGENICEVIVVRVFFDELGRYQRIDLEPGDELEKAKGKPFTKEDYSKLEEILNNKNSELKVVFKEDLVTSDVVERGNSDIDGISGATSSISPSETVEGAVWTCYTLWHWANGDVVKNIRKIRAHQLKNTDLVTDFLQRTDFGYQQFAIDYLTERKVYDSVTVSAVKQEGIQGDYPLFKEVLSYVEQSPDTTYYKVIKDLFEKGNYKKRVACLNSVSFLQKQQNASFFDELSTQINTFSYQEVEMFLTILQLNSYKSTVLKTELIKLLNNSNFLIARRAYWFIGNNHLELSENQQKKVSGFQKKYENRL</sequence>
<dbReference type="RefSeq" id="WP_167185576.1">
    <property type="nucleotide sequence ID" value="NZ_JAASQL010000001.1"/>
</dbReference>
<keyword evidence="3" id="KW-1185">Reference proteome</keyword>
<keyword evidence="1" id="KW-0472">Membrane</keyword>
<dbReference type="EMBL" id="JAASQL010000001">
    <property type="protein sequence ID" value="NIJ44830.1"/>
    <property type="molecule type" value="Genomic_DNA"/>
</dbReference>
<evidence type="ECO:0000313" key="2">
    <source>
        <dbReference type="EMBL" id="NIJ44830.1"/>
    </source>
</evidence>
<name>A0ABX0UAH7_9FLAO</name>
<accession>A0ABX0UAH7</accession>
<gene>
    <name evidence="2" type="ORF">FHR24_001269</name>
</gene>